<dbReference type="Proteomes" id="UP000584670">
    <property type="component" value="Unassembled WGS sequence"/>
</dbReference>
<evidence type="ECO:0000313" key="3">
    <source>
        <dbReference type="Proteomes" id="UP000584670"/>
    </source>
</evidence>
<reference evidence="2 3" key="1">
    <citation type="submission" date="2020-08" db="EMBL/GenBank/DDBJ databases">
        <title>Streptomyces sp. PSKA01 genome sequencing and assembly.</title>
        <authorList>
            <person name="Mandal S."/>
            <person name="Maiti P.K."/>
            <person name="Das P."/>
        </authorList>
    </citation>
    <scope>NUCLEOTIDE SEQUENCE [LARGE SCALE GENOMIC DNA]</scope>
    <source>
        <strain evidence="2 3">PSKA01</strain>
    </source>
</reference>
<feature type="region of interest" description="Disordered" evidence="1">
    <location>
        <begin position="32"/>
        <end position="57"/>
    </location>
</feature>
<proteinExistence type="predicted"/>
<dbReference type="RefSeq" id="WP_186284614.1">
    <property type="nucleotide sequence ID" value="NZ_JACMSF010000029.1"/>
</dbReference>
<dbReference type="EMBL" id="JACMSF010000029">
    <property type="protein sequence ID" value="MBC2904747.1"/>
    <property type="molecule type" value="Genomic_DNA"/>
</dbReference>
<keyword evidence="3" id="KW-1185">Reference proteome</keyword>
<name>A0A7X1MB18_9ACTN</name>
<accession>A0A7X1MB18</accession>
<comment type="caution">
    <text evidence="2">The sequence shown here is derived from an EMBL/GenBank/DDBJ whole genome shotgun (WGS) entry which is preliminary data.</text>
</comment>
<feature type="compositionally biased region" description="Basic and acidic residues" evidence="1">
    <location>
        <begin position="42"/>
        <end position="57"/>
    </location>
</feature>
<gene>
    <name evidence="2" type="ORF">H4N64_24755</name>
</gene>
<evidence type="ECO:0000313" key="2">
    <source>
        <dbReference type="EMBL" id="MBC2904747.1"/>
    </source>
</evidence>
<protein>
    <submittedName>
        <fullName evidence="2">Uncharacterized protein</fullName>
    </submittedName>
</protein>
<feature type="region of interest" description="Disordered" evidence="1">
    <location>
        <begin position="113"/>
        <end position="192"/>
    </location>
</feature>
<feature type="compositionally biased region" description="Basic and acidic residues" evidence="1">
    <location>
        <begin position="131"/>
        <end position="147"/>
    </location>
</feature>
<organism evidence="2 3">
    <name type="scientific">Streptomyces cupreus</name>
    <dbReference type="NCBI Taxonomy" id="2759956"/>
    <lineage>
        <taxon>Bacteria</taxon>
        <taxon>Bacillati</taxon>
        <taxon>Actinomycetota</taxon>
        <taxon>Actinomycetes</taxon>
        <taxon>Kitasatosporales</taxon>
        <taxon>Streptomycetaceae</taxon>
        <taxon>Streptomyces</taxon>
    </lineage>
</organism>
<sequence length="192" mass="20594">MSVGLRRPHSGEAAEEPCFSVADGTAVVGLDQRAGEVEDDGERQGRGDVERGVPERGKVLTRQAAEELGLPVLVQPLGLHRVEHRLLGCVGLRTDEVEDRLSEGTERGEVGFGARAAVAHEQTDDGLEMPLVRDERRGRREADDRHSRQLARSGGGELPVRREHVVHPVRAPGGEATGDDGADLVQPEGEAG</sequence>
<dbReference type="AlphaFoldDB" id="A0A7X1MB18"/>
<evidence type="ECO:0000256" key="1">
    <source>
        <dbReference type="SAM" id="MobiDB-lite"/>
    </source>
</evidence>